<feature type="domain" description="RES" evidence="1">
    <location>
        <begin position="82"/>
        <end position="210"/>
    </location>
</feature>
<proteinExistence type="predicted"/>
<evidence type="ECO:0000313" key="2">
    <source>
        <dbReference type="EMBL" id="WXL27972.1"/>
    </source>
</evidence>
<dbReference type="Pfam" id="PF08808">
    <property type="entry name" value="RES"/>
    <property type="match status" value="1"/>
</dbReference>
<gene>
    <name evidence="2" type="ORF">WG219_08420</name>
</gene>
<organism evidence="2 3">
    <name type="scientific">Ectopseudomonas mendocina</name>
    <name type="common">Pseudomonas mendocina</name>
    <dbReference type="NCBI Taxonomy" id="300"/>
    <lineage>
        <taxon>Bacteria</taxon>
        <taxon>Pseudomonadati</taxon>
        <taxon>Pseudomonadota</taxon>
        <taxon>Gammaproteobacteria</taxon>
        <taxon>Pseudomonadales</taxon>
        <taxon>Pseudomonadaceae</taxon>
        <taxon>Ectopseudomonas</taxon>
    </lineage>
</organism>
<accession>A0ABZ2RNZ2</accession>
<name>A0ABZ2RNZ2_ECTME</name>
<protein>
    <submittedName>
        <fullName evidence="2">RES family NAD+ phosphorylase</fullName>
    </submittedName>
</protein>
<evidence type="ECO:0000313" key="3">
    <source>
        <dbReference type="Proteomes" id="UP001476583"/>
    </source>
</evidence>
<reference evidence="2 3" key="1">
    <citation type="submission" date="2024-03" db="EMBL/GenBank/DDBJ databases">
        <title>Complete genome of BD2.</title>
        <authorList>
            <person name="Cao G."/>
        </authorList>
    </citation>
    <scope>NUCLEOTIDE SEQUENCE [LARGE SCALE GENOMIC DNA]</scope>
    <source>
        <strain evidence="2 3">BD2</strain>
    </source>
</reference>
<keyword evidence="3" id="KW-1185">Reference proteome</keyword>
<evidence type="ECO:0000259" key="1">
    <source>
        <dbReference type="SMART" id="SM00953"/>
    </source>
</evidence>
<dbReference type="SMART" id="SM00953">
    <property type="entry name" value="RES"/>
    <property type="match status" value="1"/>
</dbReference>
<dbReference type="EMBL" id="CP148074">
    <property type="protein sequence ID" value="WXL27972.1"/>
    <property type="molecule type" value="Genomic_DNA"/>
</dbReference>
<sequence length="231" mass="25959">MVKLSHLPVLGKTEVRGYRLINSKFPPTSLFDDVASAEDFDVLYMAQALTNPRIQVELGNLSLIPREEIPFGIKGCNYATGPFTHVNPDGSRFSDGRFGVLYIADELETAIAEVSYHQTLYWPQVPDLHYDRFVFRGLRCTFNQGGMLDLSAVPLSDAIYSPDDYSASRGVGIKAREEGVPGLRYCSVRRVGQLCWALMTPRCVTEVIQTAHFEMVWNKRITQISKLSAFK</sequence>
<dbReference type="InterPro" id="IPR014914">
    <property type="entry name" value="RES_dom"/>
</dbReference>
<dbReference type="Proteomes" id="UP001476583">
    <property type="component" value="Chromosome"/>
</dbReference>